<dbReference type="AlphaFoldDB" id="A0A8S4BVZ6"/>
<name>A0A8S4BVZ6_9TELE</name>
<comment type="caution">
    <text evidence="1">The sequence shown here is derived from an EMBL/GenBank/DDBJ whole genome shotgun (WGS) entry which is preliminary data.</text>
</comment>
<dbReference type="OrthoDB" id="8961033at2759"/>
<keyword evidence="2" id="KW-1185">Reference proteome</keyword>
<reference evidence="1" key="1">
    <citation type="submission" date="2021-05" db="EMBL/GenBank/DDBJ databases">
        <authorList>
            <person name="Tigano A."/>
        </authorList>
    </citation>
    <scope>NUCLEOTIDE SEQUENCE</scope>
</reference>
<dbReference type="PANTHER" id="PTHR38706:SF3">
    <property type="entry name" value="SI:CH211-198C19.1"/>
    <property type="match status" value="1"/>
</dbReference>
<dbReference type="PANTHER" id="PTHR38706">
    <property type="entry name" value="SI:CH211-198C19.1-RELATED"/>
    <property type="match status" value="1"/>
</dbReference>
<organism evidence="1 2">
    <name type="scientific">Menidia menidia</name>
    <name type="common">Atlantic silverside</name>
    <dbReference type="NCBI Taxonomy" id="238744"/>
    <lineage>
        <taxon>Eukaryota</taxon>
        <taxon>Metazoa</taxon>
        <taxon>Chordata</taxon>
        <taxon>Craniata</taxon>
        <taxon>Vertebrata</taxon>
        <taxon>Euteleostomi</taxon>
        <taxon>Actinopterygii</taxon>
        <taxon>Neopterygii</taxon>
        <taxon>Teleostei</taxon>
        <taxon>Neoteleostei</taxon>
        <taxon>Acanthomorphata</taxon>
        <taxon>Ovalentaria</taxon>
        <taxon>Atherinomorphae</taxon>
        <taxon>Atheriniformes</taxon>
        <taxon>Atherinopsidae</taxon>
        <taxon>Menidiinae</taxon>
        <taxon>Menidia</taxon>
    </lineage>
</organism>
<dbReference type="Proteomes" id="UP000677803">
    <property type="component" value="Unassembled WGS sequence"/>
</dbReference>
<protein>
    <submittedName>
        <fullName evidence="1">(Atlantic silverside) hypothetical protein</fullName>
    </submittedName>
</protein>
<evidence type="ECO:0000313" key="2">
    <source>
        <dbReference type="Proteomes" id="UP000677803"/>
    </source>
</evidence>
<gene>
    <name evidence="1" type="ORF">MMEN_LOCUS20064</name>
</gene>
<sequence>MRVLDILALTSALGLMMPIYCSQASQSSEELLPAMQKSKISLISTGRHSTEMRLLVSFPLVLSLVLASGLETLDSTQQLQRSGFGQPPPRHGLKLLVWYVQSCLDNNLLALCDPRPGQYGFHPFKNRGPSPLLPVIRDKRQYGYYTIGNLHSPHAEDLPYEVRKYYNRSNPESNKDRVLVRYNSNTNHVDQLYASGHYEPKETYIIGPNLFAALRHGQTIKKQTRSVCVGS</sequence>
<dbReference type="EMBL" id="CAJRST010038888">
    <property type="protein sequence ID" value="CAG6016106.1"/>
    <property type="molecule type" value="Genomic_DNA"/>
</dbReference>
<proteinExistence type="predicted"/>
<accession>A0A8S4BVZ6</accession>
<evidence type="ECO:0000313" key="1">
    <source>
        <dbReference type="EMBL" id="CAG6016106.1"/>
    </source>
</evidence>